<evidence type="ECO:0000256" key="1">
    <source>
        <dbReference type="ARBA" id="ARBA00004651"/>
    </source>
</evidence>
<evidence type="ECO:0000256" key="4">
    <source>
        <dbReference type="ARBA" id="ARBA00022692"/>
    </source>
</evidence>
<feature type="domain" description="HAMP" evidence="12">
    <location>
        <begin position="304"/>
        <end position="362"/>
    </location>
</feature>
<feature type="transmembrane region" description="Helical" evidence="10">
    <location>
        <begin position="283"/>
        <end position="303"/>
    </location>
</feature>
<evidence type="ECO:0000256" key="5">
    <source>
        <dbReference type="ARBA" id="ARBA00022989"/>
    </source>
</evidence>
<dbReference type="PANTHER" id="PTHR32089">
    <property type="entry name" value="METHYL-ACCEPTING CHEMOTAXIS PROTEIN MCPB"/>
    <property type="match status" value="1"/>
</dbReference>
<dbReference type="SUPFAM" id="SSF58104">
    <property type="entry name" value="Methyl-accepting chemotaxis protein (MCP) signaling domain"/>
    <property type="match status" value="1"/>
</dbReference>
<comment type="similarity">
    <text evidence="8">Belongs to the methyl-accepting chemotaxis (MCP) protein family.</text>
</comment>
<feature type="domain" description="Methyl-accepting transducer" evidence="11">
    <location>
        <begin position="381"/>
        <end position="639"/>
    </location>
</feature>
<dbReference type="Pfam" id="PF00015">
    <property type="entry name" value="MCPsignal"/>
    <property type="match status" value="1"/>
</dbReference>
<keyword evidence="2" id="KW-1003">Cell membrane</keyword>
<evidence type="ECO:0000256" key="10">
    <source>
        <dbReference type="SAM" id="Phobius"/>
    </source>
</evidence>
<keyword evidence="7 9" id="KW-0807">Transducer</keyword>
<dbReference type="GO" id="GO:0005886">
    <property type="term" value="C:plasma membrane"/>
    <property type="evidence" value="ECO:0007669"/>
    <property type="project" value="UniProtKB-SubCell"/>
</dbReference>
<evidence type="ECO:0000256" key="6">
    <source>
        <dbReference type="ARBA" id="ARBA00023136"/>
    </source>
</evidence>
<dbReference type="PROSITE" id="PS50885">
    <property type="entry name" value="HAMP"/>
    <property type="match status" value="1"/>
</dbReference>
<keyword evidence="3" id="KW-0145">Chemotaxis</keyword>
<dbReference type="EMBL" id="FUYN01000006">
    <property type="protein sequence ID" value="SKB63760.1"/>
    <property type="molecule type" value="Genomic_DNA"/>
</dbReference>
<evidence type="ECO:0000256" key="2">
    <source>
        <dbReference type="ARBA" id="ARBA00022475"/>
    </source>
</evidence>
<organism evidence="13 14">
    <name type="scientific">Acetoanaerobium noterae</name>
    <dbReference type="NCBI Taxonomy" id="745369"/>
    <lineage>
        <taxon>Bacteria</taxon>
        <taxon>Bacillati</taxon>
        <taxon>Bacillota</taxon>
        <taxon>Clostridia</taxon>
        <taxon>Peptostreptococcales</taxon>
        <taxon>Filifactoraceae</taxon>
        <taxon>Acetoanaerobium</taxon>
    </lineage>
</organism>
<accession>A0A1T5CX31</accession>
<evidence type="ECO:0000256" key="7">
    <source>
        <dbReference type="ARBA" id="ARBA00023224"/>
    </source>
</evidence>
<protein>
    <submittedName>
        <fullName evidence="13">Methyl-accepting chemotaxis sensory transducer with Cache sensor</fullName>
    </submittedName>
</protein>
<dbReference type="CDD" id="cd12912">
    <property type="entry name" value="PDC2_MCP_like"/>
    <property type="match status" value="1"/>
</dbReference>
<comment type="subcellular location">
    <subcellularLocation>
        <location evidence="1">Cell membrane</location>
        <topology evidence="1">Multi-pass membrane protein</topology>
    </subcellularLocation>
</comment>
<dbReference type="InterPro" id="IPR033479">
    <property type="entry name" value="dCache_1"/>
</dbReference>
<dbReference type="GO" id="GO:0006935">
    <property type="term" value="P:chemotaxis"/>
    <property type="evidence" value="ECO:0007669"/>
    <property type="project" value="UniProtKB-KW"/>
</dbReference>
<evidence type="ECO:0000256" key="8">
    <source>
        <dbReference type="ARBA" id="ARBA00029447"/>
    </source>
</evidence>
<dbReference type="InterPro" id="IPR003660">
    <property type="entry name" value="HAMP_dom"/>
</dbReference>
<dbReference type="RefSeq" id="WP_079590196.1">
    <property type="nucleotide sequence ID" value="NZ_FUYN01000006.1"/>
</dbReference>
<sequence length="668" mass="72033">MRLDLSKKIALSVAILIIIVASGLGISSFKLSSDSLTSQAEKSLVDTTDINSIRIKDAVAARINLLQELANRARTQTMDISIQRESLKSDIERLGYLDFAVVTPDGTATYILGENTADLSDRDYVKKALSGEANLSDVIISKVTGEAVLMYAVPIKVEDKIVGALLGRRDGNALSELTDTMGFGENGYAYIMNTDGTTVAHPNRENVMNQVNPIEAAKENKAFSSLAELLTKVLEDSHGIGTYEYNGKTWYSAYDAIDGTNWILIQNADKAEVLEGLSALTKLILITTFFCLLLGVVFAFLLGKSIARPIKGLSEDILKISNYDLSINDTSNINKYIKNTDEVGIIASSLSEMQKNLIELIQNINESAQNVASSSEELTATSQQSATAAEEVARTIEEIANGASDQASETEKGAYNVDELGNLINSDISLIENLNQSAQTVEALKNQGFEVLSELTEKTNSVSISAKEIQEVINTTNTNAQSISAASEMIQNIADQTNLLALNAAIEAARAGEAGRGFAVVVADEIRKLAEQSTNFTSEISNIINSLTSQTDFAVSKIQEVGHIVDMQNESLQKTNTQFDGIAKAIDNVKTIVDHLNKSSATMNVKKDQIIAIIENLSAISEENAASTQEASASVEEQTAAMEQIADASESLAKLAQQMQESISIFKY</sequence>
<keyword evidence="14" id="KW-1185">Reference proteome</keyword>
<gene>
    <name evidence="13" type="ORF">SAMN02745120_2414</name>
</gene>
<evidence type="ECO:0000313" key="13">
    <source>
        <dbReference type="EMBL" id="SKB63760.1"/>
    </source>
</evidence>
<dbReference type="PROSITE" id="PS50111">
    <property type="entry name" value="CHEMOTAXIS_TRANSDUC_2"/>
    <property type="match status" value="1"/>
</dbReference>
<evidence type="ECO:0000259" key="11">
    <source>
        <dbReference type="PROSITE" id="PS50111"/>
    </source>
</evidence>
<evidence type="ECO:0000259" key="12">
    <source>
        <dbReference type="PROSITE" id="PS50885"/>
    </source>
</evidence>
<dbReference type="AlphaFoldDB" id="A0A1T5CX31"/>
<dbReference type="Gene3D" id="3.30.450.20">
    <property type="entry name" value="PAS domain"/>
    <property type="match status" value="1"/>
</dbReference>
<dbReference type="OrthoDB" id="597657at2"/>
<dbReference type="Gene3D" id="1.10.287.950">
    <property type="entry name" value="Methyl-accepting chemotaxis protein"/>
    <property type="match status" value="1"/>
</dbReference>
<dbReference type="Pfam" id="PF02743">
    <property type="entry name" value="dCache_1"/>
    <property type="match status" value="1"/>
</dbReference>
<evidence type="ECO:0000256" key="3">
    <source>
        <dbReference type="ARBA" id="ARBA00022500"/>
    </source>
</evidence>
<proteinExistence type="inferred from homology"/>
<dbReference type="InterPro" id="IPR004089">
    <property type="entry name" value="MCPsignal_dom"/>
</dbReference>
<keyword evidence="4 10" id="KW-0812">Transmembrane</keyword>
<dbReference type="CDD" id="cd12914">
    <property type="entry name" value="PDC1_DGC_like"/>
    <property type="match status" value="1"/>
</dbReference>
<keyword evidence="6 10" id="KW-0472">Membrane</keyword>
<keyword evidence="5 10" id="KW-1133">Transmembrane helix</keyword>
<evidence type="ECO:0000256" key="9">
    <source>
        <dbReference type="PROSITE-ProRule" id="PRU00284"/>
    </source>
</evidence>
<evidence type="ECO:0000313" key="14">
    <source>
        <dbReference type="Proteomes" id="UP000243406"/>
    </source>
</evidence>
<reference evidence="14" key="1">
    <citation type="submission" date="2017-02" db="EMBL/GenBank/DDBJ databases">
        <authorList>
            <person name="Varghese N."/>
            <person name="Submissions S."/>
        </authorList>
    </citation>
    <scope>NUCLEOTIDE SEQUENCE [LARGE SCALE GENOMIC DNA]</scope>
    <source>
        <strain evidence="14">ATCC 35199</strain>
    </source>
</reference>
<name>A0A1T5CX31_9FIRM</name>
<dbReference type="SMART" id="SM00283">
    <property type="entry name" value="MA"/>
    <property type="match status" value="1"/>
</dbReference>
<dbReference type="GO" id="GO:0007165">
    <property type="term" value="P:signal transduction"/>
    <property type="evidence" value="ECO:0007669"/>
    <property type="project" value="UniProtKB-KW"/>
</dbReference>
<dbReference type="Proteomes" id="UP000243406">
    <property type="component" value="Unassembled WGS sequence"/>
</dbReference>
<dbReference type="PANTHER" id="PTHR32089:SF112">
    <property type="entry name" value="LYSOZYME-LIKE PROTEIN-RELATED"/>
    <property type="match status" value="1"/>
</dbReference>